<dbReference type="AlphaFoldDB" id="A0A3B0XCB2"/>
<feature type="compositionally biased region" description="Acidic residues" evidence="2">
    <location>
        <begin position="370"/>
        <end position="383"/>
    </location>
</feature>
<name>A0A3B0XCB2_9ZZZZ</name>
<gene>
    <name evidence="4" type="ORF">MNBD_GAMMA08-369</name>
</gene>
<evidence type="ECO:0000256" key="2">
    <source>
        <dbReference type="SAM" id="MobiDB-lite"/>
    </source>
</evidence>
<sequence length="430" mass="49148">MEIPVIYVMITAEVLLILLGLSATLIFLLMRDKPNAAQTTPEIPLQQAEEELDTIDLDNNYIDFLEQQIERNSIKLKQAENIEEDKQTEENPDPETETGTEADSTEPPSPPPSELQSELLQAREAFLLIEKQAADKTEHEIHFWDSLYDGIKTLLEKYKSSETLTRTLDETTEPSAEKVQSEEKVFYIETQGRKIEGEVNKLKDIIYEQENALSSMKKAMINAQGEEQDESEAFQILRENMEAIERQLNDSKMCMEVLEMENDRLQEEVNNIDARHNALFQEQEETPESDSLIDLDQMKEVVEQQELKINQLIESIESLEIDAAQAERLKQTINDFSRTSKEMMSCIIILEEENERLQASTTSEPVANTENEENTDTTDNEDPDATKAQIAGLEEELIKKDVAYAKLQGEFSSMETEYLAMYEAMHGDNG</sequence>
<dbReference type="EMBL" id="UOFH01000064">
    <property type="protein sequence ID" value="VAW59209.1"/>
    <property type="molecule type" value="Genomic_DNA"/>
</dbReference>
<evidence type="ECO:0000256" key="1">
    <source>
        <dbReference type="SAM" id="Coils"/>
    </source>
</evidence>
<protein>
    <submittedName>
        <fullName evidence="4">Uncharacterized protein</fullName>
    </submittedName>
</protein>
<feature type="compositionally biased region" description="Polar residues" evidence="2">
    <location>
        <begin position="357"/>
        <end position="366"/>
    </location>
</feature>
<keyword evidence="3" id="KW-1133">Transmembrane helix</keyword>
<feature type="coiled-coil region" evidence="1">
    <location>
        <begin position="227"/>
        <end position="329"/>
    </location>
</feature>
<reference evidence="4" key="1">
    <citation type="submission" date="2018-06" db="EMBL/GenBank/DDBJ databases">
        <authorList>
            <person name="Zhirakovskaya E."/>
        </authorList>
    </citation>
    <scope>NUCLEOTIDE SEQUENCE</scope>
</reference>
<feature type="transmembrane region" description="Helical" evidence="3">
    <location>
        <begin position="6"/>
        <end position="29"/>
    </location>
</feature>
<feature type="region of interest" description="Disordered" evidence="2">
    <location>
        <begin position="76"/>
        <end position="117"/>
    </location>
</feature>
<accession>A0A3B0XCB2</accession>
<feature type="region of interest" description="Disordered" evidence="2">
    <location>
        <begin position="356"/>
        <end position="384"/>
    </location>
</feature>
<evidence type="ECO:0000313" key="4">
    <source>
        <dbReference type="EMBL" id="VAW59209.1"/>
    </source>
</evidence>
<keyword evidence="1" id="KW-0175">Coiled coil</keyword>
<organism evidence="4">
    <name type="scientific">hydrothermal vent metagenome</name>
    <dbReference type="NCBI Taxonomy" id="652676"/>
    <lineage>
        <taxon>unclassified sequences</taxon>
        <taxon>metagenomes</taxon>
        <taxon>ecological metagenomes</taxon>
    </lineage>
</organism>
<keyword evidence="3" id="KW-0812">Transmembrane</keyword>
<evidence type="ECO:0000256" key="3">
    <source>
        <dbReference type="SAM" id="Phobius"/>
    </source>
</evidence>
<feature type="compositionally biased region" description="Basic and acidic residues" evidence="2">
    <location>
        <begin position="76"/>
        <end position="89"/>
    </location>
</feature>
<proteinExistence type="predicted"/>
<keyword evidence="3" id="KW-0472">Membrane</keyword>
<feature type="compositionally biased region" description="Acidic residues" evidence="2">
    <location>
        <begin position="90"/>
        <end position="104"/>
    </location>
</feature>